<dbReference type="GeneID" id="7443964"/>
<keyword evidence="3" id="KW-1185">Reference proteome</keyword>
<evidence type="ECO:0008006" key="4">
    <source>
        <dbReference type="Google" id="ProtNLM"/>
    </source>
</evidence>
<dbReference type="eggNOG" id="ENOG502TBAP">
    <property type="taxonomic scope" value="Eukaryota"/>
</dbReference>
<feature type="region of interest" description="Disordered" evidence="1">
    <location>
        <begin position="324"/>
        <end position="359"/>
    </location>
</feature>
<evidence type="ECO:0000313" key="2">
    <source>
        <dbReference type="EMBL" id="EED88637.1"/>
    </source>
</evidence>
<feature type="region of interest" description="Disordered" evidence="1">
    <location>
        <begin position="234"/>
        <end position="295"/>
    </location>
</feature>
<feature type="compositionally biased region" description="Polar residues" evidence="1">
    <location>
        <begin position="1129"/>
        <end position="1141"/>
    </location>
</feature>
<gene>
    <name evidence="2" type="ORF">THAPSDRAFT_25052</name>
</gene>
<feature type="compositionally biased region" description="Polar residues" evidence="1">
    <location>
        <begin position="429"/>
        <end position="438"/>
    </location>
</feature>
<feature type="compositionally biased region" description="Basic and acidic residues" evidence="1">
    <location>
        <begin position="382"/>
        <end position="397"/>
    </location>
</feature>
<feature type="compositionally biased region" description="Low complexity" evidence="1">
    <location>
        <begin position="637"/>
        <end position="647"/>
    </location>
</feature>
<feature type="region of interest" description="Disordered" evidence="1">
    <location>
        <begin position="377"/>
        <end position="397"/>
    </location>
</feature>
<accession>B8CDL9</accession>
<protein>
    <recommendedName>
        <fullName evidence="4">SAM domain-containing protein</fullName>
    </recommendedName>
</protein>
<feature type="compositionally biased region" description="Basic and acidic residues" evidence="1">
    <location>
        <begin position="1279"/>
        <end position="1294"/>
    </location>
</feature>
<dbReference type="PaxDb" id="35128-Thaps25052"/>
<dbReference type="HOGENOM" id="CLU_251761_0_0_1"/>
<feature type="compositionally biased region" description="Basic and acidic residues" evidence="1">
    <location>
        <begin position="1231"/>
        <end position="1251"/>
    </location>
</feature>
<dbReference type="InParanoid" id="B8CDL9"/>
<feature type="region of interest" description="Disordered" evidence="1">
    <location>
        <begin position="518"/>
        <end position="545"/>
    </location>
</feature>
<dbReference type="EMBL" id="CM000650">
    <property type="protein sequence ID" value="EED88637.1"/>
    <property type="molecule type" value="Genomic_DNA"/>
</dbReference>
<feature type="region of interest" description="Disordered" evidence="1">
    <location>
        <begin position="1129"/>
        <end position="1298"/>
    </location>
</feature>
<feature type="compositionally biased region" description="Low complexity" evidence="1">
    <location>
        <begin position="98"/>
        <end position="109"/>
    </location>
</feature>
<feature type="region of interest" description="Disordered" evidence="1">
    <location>
        <begin position="93"/>
        <end position="125"/>
    </location>
</feature>
<sequence>MMRNSSDLRHKRSVKKRSLTMAMSLIALASLEPSTTTYAFVSHSPLSIPKQVAGKYQLNRRSHRGIPLLQATEEDDDNSAPFDITRDSFPTRYESYASSPKQQLSPSLSERINGSSSLPPNNSDYNSKLEMVSQWLLSNLPRMQNQDVQLYSQKFINDGFDSLEMLAEVVEEDLYFMKKAHSRALGRRLELTSERKREAALGVVDALASLNLGEGKNVGGDVGAGRGVEVIARRTQQRRQQQQSVEQRPLEKRDGFDITKRGFAERSSKSLSTTLPPMNPGVNSNPPPSSNSSEDEKFYDITQNMFPERPRSSLSTTAFPSAFHEGEKSEMNSRPAPPSVQNAEVGSRKAATKARRRDDSYVDITQSHFTSVRPTSLVNTGTEKRGVTTSGSDKESKRVYTKIKQKPDDEECIGEECWDITQQHFGSTRPTSLVNTGTLKRGTTAGSDVESRRESSRHFASGMREGERSEMNSRPPPASVQNAGVSGSAGTVRSQQMDGNSHVDIAKQFASDRPTMLVNTGTKKRGTTFGSDEDSRGRRGSWSPDEECIIGDEEVCFDITKQHFDYSDRPTLLVNTGTKKKGTTAGSWDESRVSVRTLQEGDRMEYADKTKGGWRKRIPNDKFLDLPEFSTDLSPPAVSRAVRSGSSAHDDRHPLSLTAHTGANRFKTGEKISTNVAIPTPDRQPLSLTIHSGVNRFKTAERVNTGVSPPTAKRQPISLTVNAGRKVKNITKVPTLVADDQYVDTVTFSSVLTKPSKVKNVTNSILPEEEYVDNHQFSPIPDLSPPSKVKNLRKPQSIEADYVDEFRFSPPTTSSAKPKPTHSAPAAISSDPYVNVPHFSSVSELTPPSKVKTFTSIEEERDEKSVLADDDIFASKPSDVPSPAKVNDATATTDATTYTKAIEKEEEVVQKTRSVPTRIDGLSYEEVESWLLSRLSYNLKPEELDAYSLQLVEDGFDSKDMLDELEEEDLHFMSAQHKQALLFVEVLKDWLLSHLPDLQRDDVATYTMQLIEDGFDSLDMLAELTEDDLQFMKRAHRRVLAKKLHHVAESTEPADGLGNVDSRANASLESAMDEARKELEDKESWIAEQNRLAEQRHLERKKAESAERYYASKGLDGFEGDITQGTFAGRSSKSLATPQSTDVKRTVPSASAKREDVQDKSEADPSYDITRDSFQTRPSLAADPNHHETPVEKVEISDKSNAAASLKGKESSFDITRDSFPKRPSLAADPNHLETPTERANTRHKSAREEDNFSFDISSFPDRPSLSAAPGYHLSPSLSERRDQRPKDPTKVDEVLPGTEGAPRAELYQSYLKRGFTTGQAQELKHFFTVWTDDALPHEKKFTCIFTCPIDGEHFASGNWNHGGEVVQKDGVFWFPNKNSAMHAAAAKALDCFSLRRCKGTDVTPSQRCEDGPYLAIDAPLIAGLPSDVELPNACYRLEDESE</sequence>
<dbReference type="Proteomes" id="UP000001449">
    <property type="component" value="Chromosome 15"/>
</dbReference>
<feature type="region of interest" description="Disordered" evidence="1">
    <location>
        <begin position="859"/>
        <end position="891"/>
    </location>
</feature>
<reference evidence="2 3" key="1">
    <citation type="journal article" date="2004" name="Science">
        <title>The genome of the diatom Thalassiosira pseudonana: ecology, evolution, and metabolism.</title>
        <authorList>
            <person name="Armbrust E.V."/>
            <person name="Berges J.A."/>
            <person name="Bowler C."/>
            <person name="Green B.R."/>
            <person name="Martinez D."/>
            <person name="Putnam N.H."/>
            <person name="Zhou S."/>
            <person name="Allen A.E."/>
            <person name="Apt K.E."/>
            <person name="Bechner M."/>
            <person name="Brzezinski M.A."/>
            <person name="Chaal B.K."/>
            <person name="Chiovitti A."/>
            <person name="Davis A.K."/>
            <person name="Demarest M.S."/>
            <person name="Detter J.C."/>
            <person name="Glavina T."/>
            <person name="Goodstein D."/>
            <person name="Hadi M.Z."/>
            <person name="Hellsten U."/>
            <person name="Hildebrand M."/>
            <person name="Jenkins B.D."/>
            <person name="Jurka J."/>
            <person name="Kapitonov V.V."/>
            <person name="Kroger N."/>
            <person name="Lau W.W."/>
            <person name="Lane T.W."/>
            <person name="Larimer F.W."/>
            <person name="Lippmeier J.C."/>
            <person name="Lucas S."/>
            <person name="Medina M."/>
            <person name="Montsant A."/>
            <person name="Obornik M."/>
            <person name="Parker M.S."/>
            <person name="Palenik B."/>
            <person name="Pazour G.J."/>
            <person name="Richardson P.M."/>
            <person name="Rynearson T.A."/>
            <person name="Saito M.A."/>
            <person name="Schwartz D.C."/>
            <person name="Thamatrakoln K."/>
            <person name="Valentin K."/>
            <person name="Vardi A."/>
            <person name="Wilkerson F.P."/>
            <person name="Rokhsar D.S."/>
        </authorList>
    </citation>
    <scope>NUCLEOTIDE SEQUENCE [LARGE SCALE GENOMIC DNA]</scope>
    <source>
        <strain evidence="2 3">CCMP1335</strain>
    </source>
</reference>
<organism evidence="2 3">
    <name type="scientific">Thalassiosira pseudonana</name>
    <name type="common">Marine diatom</name>
    <name type="synonym">Cyclotella nana</name>
    <dbReference type="NCBI Taxonomy" id="35128"/>
    <lineage>
        <taxon>Eukaryota</taxon>
        <taxon>Sar</taxon>
        <taxon>Stramenopiles</taxon>
        <taxon>Ochrophyta</taxon>
        <taxon>Bacillariophyta</taxon>
        <taxon>Coscinodiscophyceae</taxon>
        <taxon>Thalassiosirophycidae</taxon>
        <taxon>Thalassiosirales</taxon>
        <taxon>Thalassiosiraceae</taxon>
        <taxon>Thalassiosira</taxon>
    </lineage>
</organism>
<feature type="compositionally biased region" description="Polar residues" evidence="1">
    <location>
        <begin position="110"/>
        <end position="125"/>
    </location>
</feature>
<evidence type="ECO:0000313" key="3">
    <source>
        <dbReference type="Proteomes" id="UP000001449"/>
    </source>
</evidence>
<feature type="compositionally biased region" description="Basic and acidic residues" evidence="1">
    <location>
        <begin position="248"/>
        <end position="268"/>
    </location>
</feature>
<dbReference type="KEGG" id="tps:THAPSDRAFT_25052"/>
<evidence type="ECO:0000256" key="1">
    <source>
        <dbReference type="SAM" id="MobiDB-lite"/>
    </source>
</evidence>
<feature type="region of interest" description="Disordered" evidence="1">
    <location>
        <begin position="625"/>
        <end position="671"/>
    </location>
</feature>
<feature type="compositionally biased region" description="Basic and acidic residues" evidence="1">
    <location>
        <begin position="1184"/>
        <end position="1198"/>
    </location>
</feature>
<feature type="compositionally biased region" description="Low complexity" evidence="1">
    <location>
        <begin position="809"/>
        <end position="823"/>
    </location>
</feature>
<feature type="region of interest" description="Disordered" evidence="1">
    <location>
        <begin position="801"/>
        <end position="830"/>
    </location>
</feature>
<dbReference type="RefSeq" id="XP_002294282.1">
    <property type="nucleotide sequence ID" value="XM_002294246.1"/>
</dbReference>
<feature type="compositionally biased region" description="Low complexity" evidence="1">
    <location>
        <begin position="238"/>
        <end position="247"/>
    </location>
</feature>
<feature type="compositionally biased region" description="Polar residues" evidence="1">
    <location>
        <begin position="479"/>
        <end position="495"/>
    </location>
</feature>
<name>B8CDL9_THAPS</name>
<feature type="compositionally biased region" description="Basic and acidic residues" evidence="1">
    <location>
        <begin position="1152"/>
        <end position="1163"/>
    </location>
</feature>
<feature type="compositionally biased region" description="Basic and acidic residues" evidence="1">
    <location>
        <begin position="1207"/>
        <end position="1221"/>
    </location>
</feature>
<reference evidence="2 3" key="2">
    <citation type="journal article" date="2008" name="Nature">
        <title>The Phaeodactylum genome reveals the evolutionary history of diatom genomes.</title>
        <authorList>
            <person name="Bowler C."/>
            <person name="Allen A.E."/>
            <person name="Badger J.H."/>
            <person name="Grimwood J."/>
            <person name="Jabbari K."/>
            <person name="Kuo A."/>
            <person name="Maheswari U."/>
            <person name="Martens C."/>
            <person name="Maumus F."/>
            <person name="Otillar R.P."/>
            <person name="Rayko E."/>
            <person name="Salamov A."/>
            <person name="Vandepoele K."/>
            <person name="Beszteri B."/>
            <person name="Gruber A."/>
            <person name="Heijde M."/>
            <person name="Katinka M."/>
            <person name="Mock T."/>
            <person name="Valentin K."/>
            <person name="Verret F."/>
            <person name="Berges J.A."/>
            <person name="Brownlee C."/>
            <person name="Cadoret J.P."/>
            <person name="Chiovitti A."/>
            <person name="Choi C.J."/>
            <person name="Coesel S."/>
            <person name="De Martino A."/>
            <person name="Detter J.C."/>
            <person name="Durkin C."/>
            <person name="Falciatore A."/>
            <person name="Fournet J."/>
            <person name="Haruta M."/>
            <person name="Huysman M.J."/>
            <person name="Jenkins B.D."/>
            <person name="Jiroutova K."/>
            <person name="Jorgensen R.E."/>
            <person name="Joubert Y."/>
            <person name="Kaplan A."/>
            <person name="Kroger N."/>
            <person name="Kroth P.G."/>
            <person name="La Roche J."/>
            <person name="Lindquist E."/>
            <person name="Lommer M."/>
            <person name="Martin-Jezequel V."/>
            <person name="Lopez P.J."/>
            <person name="Lucas S."/>
            <person name="Mangogna M."/>
            <person name="McGinnis K."/>
            <person name="Medlin L.K."/>
            <person name="Montsant A."/>
            <person name="Oudot-Le Secq M.P."/>
            <person name="Napoli C."/>
            <person name="Obornik M."/>
            <person name="Parker M.S."/>
            <person name="Petit J.L."/>
            <person name="Porcel B.M."/>
            <person name="Poulsen N."/>
            <person name="Robison M."/>
            <person name="Rychlewski L."/>
            <person name="Rynearson T.A."/>
            <person name="Schmutz J."/>
            <person name="Shapiro H."/>
            <person name="Siaut M."/>
            <person name="Stanley M."/>
            <person name="Sussman M.R."/>
            <person name="Taylor A.R."/>
            <person name="Vardi A."/>
            <person name="von Dassow P."/>
            <person name="Vyverman W."/>
            <person name="Willis A."/>
            <person name="Wyrwicz L.S."/>
            <person name="Rokhsar D.S."/>
            <person name="Weissenbach J."/>
            <person name="Armbrust E.V."/>
            <person name="Green B.R."/>
            <person name="Van de Peer Y."/>
            <person name="Grigoriev I.V."/>
        </authorList>
    </citation>
    <scope>NUCLEOTIDE SEQUENCE [LARGE SCALE GENOMIC DNA]</scope>
    <source>
        <strain evidence="2 3">CCMP1335</strain>
    </source>
</reference>
<feature type="region of interest" description="Disordered" evidence="1">
    <location>
        <begin position="429"/>
        <end position="495"/>
    </location>
</feature>
<proteinExistence type="predicted"/>